<name>A0ABM7FPG5_9ACTN</name>
<dbReference type="Proteomes" id="UP001321542">
    <property type="component" value="Chromosome"/>
</dbReference>
<gene>
    <name evidence="2" type="ORF">SGFS_098240</name>
</gene>
<protein>
    <submittedName>
        <fullName evidence="2">Uncharacterized protein</fullName>
    </submittedName>
</protein>
<reference evidence="2 3" key="2">
    <citation type="journal article" date="2023" name="ChemBioChem">
        <title>Acyltransferase Domain Exchange between Two Independent Type I Polyketide Synthases in the Same Producer Strain of Macrolide Antibiotics.</title>
        <authorList>
            <person name="Kudo F."/>
            <person name="Kishikawa K."/>
            <person name="Tsuboi K."/>
            <person name="Kido T."/>
            <person name="Usui T."/>
            <person name="Hashimoto J."/>
            <person name="Shin-Ya K."/>
            <person name="Miyanaga A."/>
            <person name="Eguchi T."/>
        </authorList>
    </citation>
    <scope>NUCLEOTIDE SEQUENCE [LARGE SCALE GENOMIC DNA]</scope>
    <source>
        <strain evidence="2 3">A-8890</strain>
    </source>
</reference>
<feature type="region of interest" description="Disordered" evidence="1">
    <location>
        <begin position="60"/>
        <end position="79"/>
    </location>
</feature>
<proteinExistence type="predicted"/>
<dbReference type="EMBL" id="AP018448">
    <property type="protein sequence ID" value="BBC38530.1"/>
    <property type="molecule type" value="Genomic_DNA"/>
</dbReference>
<accession>A0ABM7FPG5</accession>
<evidence type="ECO:0000313" key="3">
    <source>
        <dbReference type="Proteomes" id="UP001321542"/>
    </source>
</evidence>
<feature type="compositionally biased region" description="Basic and acidic residues" evidence="1">
    <location>
        <begin position="67"/>
        <end position="79"/>
    </location>
</feature>
<reference evidence="2 3" key="1">
    <citation type="journal article" date="2010" name="ChemBioChem">
        <title>Cloning and characterization of the biosynthetic gene cluster of 16-membered macrolide antibiotic FD-891: involvement of a dual functional cytochrome P450 monooxygenase catalyzing epoxidation and hydroxylation.</title>
        <authorList>
            <person name="Kudo F."/>
            <person name="Motegi A."/>
            <person name="Mizoue K."/>
            <person name="Eguchi T."/>
        </authorList>
    </citation>
    <scope>NUCLEOTIDE SEQUENCE [LARGE SCALE GENOMIC DNA]</scope>
    <source>
        <strain evidence="2 3">A-8890</strain>
    </source>
</reference>
<organism evidence="2 3">
    <name type="scientific">Streptomyces graminofaciens</name>
    <dbReference type="NCBI Taxonomy" id="68212"/>
    <lineage>
        <taxon>Bacteria</taxon>
        <taxon>Bacillati</taxon>
        <taxon>Actinomycetota</taxon>
        <taxon>Actinomycetes</taxon>
        <taxon>Kitasatosporales</taxon>
        <taxon>Streptomycetaceae</taxon>
        <taxon>Streptomyces</taxon>
    </lineage>
</organism>
<keyword evidence="3" id="KW-1185">Reference proteome</keyword>
<evidence type="ECO:0000313" key="2">
    <source>
        <dbReference type="EMBL" id="BBC38530.1"/>
    </source>
</evidence>
<evidence type="ECO:0000256" key="1">
    <source>
        <dbReference type="SAM" id="MobiDB-lite"/>
    </source>
</evidence>
<sequence>MLRDELIKSMQDLPEHTFPSVEQLAHRHRDPEDSFDLGAFDSGARDDADICRYDCRRRSGSFNDPMGTDHRGPCRPDRG</sequence>